<dbReference type="EMBL" id="JAEHHL010000007">
    <property type="protein sequence ID" value="MBK0400154.1"/>
    <property type="molecule type" value="Genomic_DNA"/>
</dbReference>
<dbReference type="CDD" id="cd05271">
    <property type="entry name" value="NDUFA9_like_SDR_a"/>
    <property type="match status" value="1"/>
</dbReference>
<dbReference type="AlphaFoldDB" id="A0A8J7M8A9"/>
<comment type="caution">
    <text evidence="2">The sequence shown here is derived from an EMBL/GenBank/DDBJ whole genome shotgun (WGS) entry which is preliminary data.</text>
</comment>
<dbReference type="InterPro" id="IPR051207">
    <property type="entry name" value="ComplexI_NDUFA9_subunit"/>
</dbReference>
<dbReference type="GO" id="GO:0044877">
    <property type="term" value="F:protein-containing complex binding"/>
    <property type="evidence" value="ECO:0007669"/>
    <property type="project" value="TreeGrafter"/>
</dbReference>
<accession>A0A8J7M8A9</accession>
<dbReference type="InterPro" id="IPR036291">
    <property type="entry name" value="NAD(P)-bd_dom_sf"/>
</dbReference>
<dbReference type="Proteomes" id="UP000655420">
    <property type="component" value="Unassembled WGS sequence"/>
</dbReference>
<protein>
    <submittedName>
        <fullName evidence="2">Complex I NDUFA9 subunit family protein</fullName>
    </submittedName>
</protein>
<feature type="domain" description="NAD-dependent epimerase/dehydratase" evidence="1">
    <location>
        <begin position="22"/>
        <end position="228"/>
    </location>
</feature>
<dbReference type="InterPro" id="IPR001509">
    <property type="entry name" value="Epimerase_deHydtase"/>
</dbReference>
<dbReference type="Pfam" id="PF01370">
    <property type="entry name" value="Epimerase"/>
    <property type="match status" value="1"/>
</dbReference>
<evidence type="ECO:0000313" key="2">
    <source>
        <dbReference type="EMBL" id="MBK0400154.1"/>
    </source>
</evidence>
<reference evidence="2" key="1">
    <citation type="submission" date="2020-12" db="EMBL/GenBank/DDBJ databases">
        <title>Bacterial taxonomy.</title>
        <authorList>
            <person name="Pan X."/>
        </authorList>
    </citation>
    <scope>NUCLEOTIDE SEQUENCE</scope>
    <source>
        <strain evidence="2">M0105</strain>
    </source>
</reference>
<dbReference type="Gene3D" id="3.40.50.720">
    <property type="entry name" value="NAD(P)-binding Rossmann-like Domain"/>
    <property type="match status" value="1"/>
</dbReference>
<name>A0A8J7M8A9_9RHOB</name>
<organism evidence="2 3">
    <name type="scientific">Thermohalobaculum xanthum</name>
    <dbReference type="NCBI Taxonomy" id="2753746"/>
    <lineage>
        <taxon>Bacteria</taxon>
        <taxon>Pseudomonadati</taxon>
        <taxon>Pseudomonadota</taxon>
        <taxon>Alphaproteobacteria</taxon>
        <taxon>Rhodobacterales</taxon>
        <taxon>Paracoccaceae</taxon>
        <taxon>Thermohalobaculum</taxon>
    </lineage>
</organism>
<dbReference type="RefSeq" id="WP_200610548.1">
    <property type="nucleotide sequence ID" value="NZ_JAEHHL010000007.1"/>
</dbReference>
<proteinExistence type="predicted"/>
<dbReference type="SUPFAM" id="SSF51735">
    <property type="entry name" value="NAD(P)-binding Rossmann-fold domains"/>
    <property type="match status" value="1"/>
</dbReference>
<evidence type="ECO:0000313" key="3">
    <source>
        <dbReference type="Proteomes" id="UP000655420"/>
    </source>
</evidence>
<gene>
    <name evidence="2" type="ORF">H0I76_13225</name>
</gene>
<keyword evidence="3" id="KW-1185">Reference proteome</keyword>
<sequence>MSAAETRPGDASVAKRASRVATVFGGTGFLGRRIVGQLLEQGCHVRVAARHPGRTDLDSFASGKIEAVEADILDDVAVARAVQGASFAVNAVSLYLESGDTTYNAIHVEGARRLAMAATAAGLGGLVHLSGIGADASSRSPYIRSRADGEMAVRAAFPDATILRPSVMFGADDAFLNTLIRILRLSPVVPLFGDGRTRLRPAFVGDVAQAAVHALFDPSARGRVYEIGGPEDIEYRELIARIANRLGKRPIMVPVPFAIWHALAWTAAALPSPPLTTAQVALMARDNIPAQDMPGLRDLGVDTTPIDEILENDFALG</sequence>
<evidence type="ECO:0000259" key="1">
    <source>
        <dbReference type="Pfam" id="PF01370"/>
    </source>
</evidence>
<dbReference type="PANTHER" id="PTHR12126:SF11">
    <property type="entry name" value="NADH DEHYDROGENASE [UBIQUINONE] 1 ALPHA SUBCOMPLEX SUBUNIT 9, MITOCHONDRIAL"/>
    <property type="match status" value="1"/>
</dbReference>
<dbReference type="PANTHER" id="PTHR12126">
    <property type="entry name" value="NADH-UBIQUINONE OXIDOREDUCTASE 39 KDA SUBUNIT-RELATED"/>
    <property type="match status" value="1"/>
</dbReference>